<dbReference type="InterPro" id="IPR016169">
    <property type="entry name" value="FAD-bd_PCMH_sub2"/>
</dbReference>
<dbReference type="AlphaFoldDB" id="A0A926P6M4"/>
<keyword evidence="1" id="KW-0285">Flavoprotein</keyword>
<dbReference type="PANTHER" id="PTHR11748:SF119">
    <property type="entry name" value="D-2-HYDROXYGLUTARATE DEHYDROGENASE"/>
    <property type="match status" value="1"/>
</dbReference>
<dbReference type="PROSITE" id="PS51387">
    <property type="entry name" value="FAD_PCMH"/>
    <property type="match status" value="1"/>
</dbReference>
<reference evidence="4" key="1">
    <citation type="submission" date="2020-05" db="EMBL/GenBank/DDBJ databases">
        <title>Identification of trans-AT polyketide cluster in two marine bacteria, producers of a novel glutaramide-containing polyketide sesbanimide D and analogs.</title>
        <authorList>
            <person name="Kacar D."/>
            <person name="Rodriguez P."/>
            <person name="Canedo L."/>
            <person name="Gonzalez E."/>
            <person name="Galan B."/>
            <person name="De La Calle F."/>
            <person name="Garcia J.L."/>
        </authorList>
    </citation>
    <scope>NUCLEOTIDE SEQUENCE</scope>
    <source>
        <strain evidence="4">PHM038</strain>
    </source>
</reference>
<dbReference type="Proteomes" id="UP000598467">
    <property type="component" value="Unassembled WGS sequence"/>
</dbReference>
<dbReference type="GO" id="GO:0008720">
    <property type="term" value="F:D-lactate dehydrogenase (NAD+) activity"/>
    <property type="evidence" value="ECO:0007669"/>
    <property type="project" value="TreeGrafter"/>
</dbReference>
<dbReference type="SUPFAM" id="SSF55103">
    <property type="entry name" value="FAD-linked oxidases, C-terminal domain"/>
    <property type="match status" value="1"/>
</dbReference>
<comment type="caution">
    <text evidence="4">The sequence shown here is derived from an EMBL/GenBank/DDBJ whole genome shotgun (WGS) entry which is preliminary data.</text>
</comment>
<evidence type="ECO:0000313" key="4">
    <source>
        <dbReference type="EMBL" id="MBD1549062.1"/>
    </source>
</evidence>
<dbReference type="GO" id="GO:1903457">
    <property type="term" value="P:lactate catabolic process"/>
    <property type="evidence" value="ECO:0007669"/>
    <property type="project" value="TreeGrafter"/>
</dbReference>
<accession>A0A926P6M4</accession>
<dbReference type="InterPro" id="IPR016164">
    <property type="entry name" value="FAD-linked_Oxase-like_C"/>
</dbReference>
<feature type="domain" description="FAD-binding PCMH-type" evidence="3">
    <location>
        <begin position="42"/>
        <end position="214"/>
    </location>
</feature>
<keyword evidence="2" id="KW-0274">FAD</keyword>
<evidence type="ECO:0000259" key="3">
    <source>
        <dbReference type="PROSITE" id="PS51387"/>
    </source>
</evidence>
<dbReference type="Gene3D" id="3.30.465.10">
    <property type="match status" value="1"/>
</dbReference>
<organism evidence="4 5">
    <name type="scientific">Roseibium aggregatum</name>
    <dbReference type="NCBI Taxonomy" id="187304"/>
    <lineage>
        <taxon>Bacteria</taxon>
        <taxon>Pseudomonadati</taxon>
        <taxon>Pseudomonadota</taxon>
        <taxon>Alphaproteobacteria</taxon>
        <taxon>Hyphomicrobiales</taxon>
        <taxon>Stappiaceae</taxon>
        <taxon>Roseibium</taxon>
    </lineage>
</organism>
<proteinExistence type="predicted"/>
<dbReference type="SUPFAM" id="SSF56176">
    <property type="entry name" value="FAD-binding/transporter-associated domain-like"/>
    <property type="match status" value="1"/>
</dbReference>
<dbReference type="InterPro" id="IPR036318">
    <property type="entry name" value="FAD-bd_PCMH-like_sf"/>
</dbReference>
<dbReference type="InterPro" id="IPR006094">
    <property type="entry name" value="Oxid_FAD_bind_N"/>
</dbReference>
<evidence type="ECO:0000313" key="5">
    <source>
        <dbReference type="Proteomes" id="UP000598467"/>
    </source>
</evidence>
<sequence>MSVSAALIDELKGLELADDAATLRLKSRDFFWFSPVLKRQLDACRADLVVRPKTREEVLQFAAIAAKTRTKVTVRGGGTGNYGQAVPLEGGIVLDMGGLNRVLDVQPGVGTFEAGATMLDIDKALAPEGWELRFYPSTRKQATIGGFVAGGAAGAGSCTWGQLGDPGAVIAVEVVTVEEEPKVIRLEGRDVLKVLHAYGINGIILSVTVPLAPAHPWAERIVGFPDLRSAAAFGQTFTEADGIAKKLVSVFDPAIPPKLGRVGKLVPEGRAAAIVMVSEPQAEAMAAIAGDFGGTVVFERGAADAQAAAFDGTGSYGPLYEYTWNHTTLHALKRDASITYLQIKFPPENSLDVLNCLAETFGEEVLMHLEFQRRFGKVAFSALPLVRYTTDERLAEIIATINATGALVSDPHSYVLNNAGWKRIDAPQPEFKRLADPHGLMNPGKLAV</sequence>
<gene>
    <name evidence="4" type="ORF">HK439_22620</name>
</gene>
<dbReference type="Pfam" id="PF01565">
    <property type="entry name" value="FAD_binding_4"/>
    <property type="match status" value="1"/>
</dbReference>
<evidence type="ECO:0000256" key="1">
    <source>
        <dbReference type="ARBA" id="ARBA00022630"/>
    </source>
</evidence>
<name>A0A926P6M4_9HYPH</name>
<dbReference type="RefSeq" id="WP_190293752.1">
    <property type="nucleotide sequence ID" value="NZ_JABFCZ010000030.1"/>
</dbReference>
<dbReference type="EMBL" id="JABFCZ010000030">
    <property type="protein sequence ID" value="MBD1549062.1"/>
    <property type="molecule type" value="Genomic_DNA"/>
</dbReference>
<dbReference type="InterPro" id="IPR016166">
    <property type="entry name" value="FAD-bd_PCMH"/>
</dbReference>
<dbReference type="GO" id="GO:0071949">
    <property type="term" value="F:FAD binding"/>
    <property type="evidence" value="ECO:0007669"/>
    <property type="project" value="InterPro"/>
</dbReference>
<evidence type="ECO:0000256" key="2">
    <source>
        <dbReference type="ARBA" id="ARBA00022827"/>
    </source>
</evidence>
<protein>
    <submittedName>
        <fullName evidence="4">FAD-binding oxidoreductase</fullName>
    </submittedName>
</protein>
<dbReference type="GO" id="GO:0004458">
    <property type="term" value="F:D-lactate dehydrogenase (cytochrome) activity"/>
    <property type="evidence" value="ECO:0007669"/>
    <property type="project" value="TreeGrafter"/>
</dbReference>
<dbReference type="PANTHER" id="PTHR11748">
    <property type="entry name" value="D-LACTATE DEHYDROGENASE"/>
    <property type="match status" value="1"/>
</dbReference>